<dbReference type="InterPro" id="IPR029045">
    <property type="entry name" value="ClpP/crotonase-like_dom_sf"/>
</dbReference>
<dbReference type="InterPro" id="IPR017556">
    <property type="entry name" value="Malonate_beta"/>
</dbReference>
<dbReference type="InterPro" id="IPR011762">
    <property type="entry name" value="COA_CT_N"/>
</dbReference>
<evidence type="ECO:0000259" key="2">
    <source>
        <dbReference type="PROSITE" id="PS50980"/>
    </source>
</evidence>
<keyword evidence="4" id="KW-1185">Reference proteome</keyword>
<sequence>MSAIPNNRRPRSFYEADARERIAGLLDPGSFCEFVGPRQRAMSPHLAQLDQPGAFDDGIVVGEGRLDGRTVLIAAQQGQFMGGAVGEVHGAKLTGLLQRAVATRPAAVLLLPDTGGVRLHEANAGLIAISEIMRATLDARAAGVPVLALIGSGTGCFGGMGIVSRCCSRIVMSEEGRLGLSGPEVIETVRGVEEFDARDRALVWRVTGGKHRYLLGEAQALVADAIEDFRAAAIAALAAPPAEDDDGLARIAAEHAALRQRLDAYGDCRDGVEIWRRQGIADPDALPLLDTDAFLAAVADRSPRWN</sequence>
<dbReference type="GO" id="GO:0006633">
    <property type="term" value="P:fatty acid biosynthetic process"/>
    <property type="evidence" value="ECO:0007669"/>
    <property type="project" value="InterPro"/>
</dbReference>
<organism evidence="3 4">
    <name type="scientific">Xanthomonas cerealis pv. cerealis</name>
    <dbReference type="NCBI Taxonomy" id="152263"/>
    <lineage>
        <taxon>Bacteria</taxon>
        <taxon>Pseudomonadati</taxon>
        <taxon>Pseudomonadota</taxon>
        <taxon>Gammaproteobacteria</taxon>
        <taxon>Lysobacterales</taxon>
        <taxon>Lysobacteraceae</taxon>
        <taxon>Xanthomonas</taxon>
        <taxon>Xanthomonas translucens group</taxon>
        <taxon>Xanthomonas cerealis</taxon>
    </lineage>
</organism>
<dbReference type="Gene3D" id="3.90.226.10">
    <property type="entry name" value="2-enoyl-CoA Hydratase, Chain A, domain 1"/>
    <property type="match status" value="1"/>
</dbReference>
<dbReference type="RefSeq" id="WP_142742759.1">
    <property type="nucleotide sequence ID" value="NZ_CP038228.1"/>
</dbReference>
<name>A0A514EG17_9XANT</name>
<protein>
    <submittedName>
        <fullName evidence="3">Biotin-independent malonate decarboxylase subunit beta</fullName>
    </submittedName>
</protein>
<dbReference type="GO" id="GO:0005975">
    <property type="term" value="P:carbohydrate metabolic process"/>
    <property type="evidence" value="ECO:0007669"/>
    <property type="project" value="InterPro"/>
</dbReference>
<dbReference type="GO" id="GO:0009317">
    <property type="term" value="C:acetyl-CoA carboxylase complex"/>
    <property type="evidence" value="ECO:0007669"/>
    <property type="project" value="InterPro"/>
</dbReference>
<dbReference type="EMBL" id="CP038228">
    <property type="protein sequence ID" value="QDI04954.1"/>
    <property type="molecule type" value="Genomic_DNA"/>
</dbReference>
<feature type="domain" description="CoA carboxyltransferase N-terminal" evidence="2">
    <location>
        <begin position="1"/>
        <end position="245"/>
    </location>
</feature>
<reference evidence="3 4" key="1">
    <citation type="submission" date="2019-03" db="EMBL/GenBank/DDBJ databases">
        <title>Tal1 in Xanthomonas translucens pv. cerealis Contributes to Virulence in Bacterial Leaf Streak of Wheat.</title>
        <authorList>
            <person name="Shah S.M.A."/>
            <person name="Haq F."/>
            <person name="Ma W."/>
            <person name="Xu X."/>
            <person name="Wang S."/>
            <person name="Xu Z."/>
            <person name="Zou L."/>
            <person name="Zhu B."/>
            <person name="Chen G."/>
        </authorList>
    </citation>
    <scope>NUCLEOTIDE SEQUENCE [LARGE SCALE GENOMIC DNA]</scope>
    <source>
        <strain evidence="3 4">01</strain>
    </source>
</reference>
<keyword evidence="1" id="KW-0808">Transferase</keyword>
<dbReference type="InterPro" id="IPR034733">
    <property type="entry name" value="AcCoA_carboxyl_beta"/>
</dbReference>
<dbReference type="Pfam" id="PF01039">
    <property type="entry name" value="Carboxyl_trans"/>
    <property type="match status" value="1"/>
</dbReference>
<dbReference type="SUPFAM" id="SSF52096">
    <property type="entry name" value="ClpP/crotonase"/>
    <property type="match status" value="1"/>
</dbReference>
<dbReference type="PRINTS" id="PR01070">
    <property type="entry name" value="ACCCTRFRASEB"/>
</dbReference>
<dbReference type="AlphaFoldDB" id="A0A514EG17"/>
<gene>
    <name evidence="3" type="ORF">E4A48_15805</name>
</gene>
<dbReference type="PANTHER" id="PTHR42995:SF1">
    <property type="entry name" value="MALONATE DECARBOXYLASE BETA SUBUNIT"/>
    <property type="match status" value="1"/>
</dbReference>
<dbReference type="PROSITE" id="PS50980">
    <property type="entry name" value="COA_CT_NTER"/>
    <property type="match status" value="1"/>
</dbReference>
<proteinExistence type="predicted"/>
<dbReference type="NCBIfam" id="TIGR03133">
    <property type="entry name" value="malonate_beta"/>
    <property type="match status" value="1"/>
</dbReference>
<evidence type="ECO:0000313" key="4">
    <source>
        <dbReference type="Proteomes" id="UP000319349"/>
    </source>
</evidence>
<dbReference type="GO" id="GO:0016740">
    <property type="term" value="F:transferase activity"/>
    <property type="evidence" value="ECO:0007669"/>
    <property type="project" value="UniProtKB-KW"/>
</dbReference>
<dbReference type="GO" id="GO:0003989">
    <property type="term" value="F:acetyl-CoA carboxylase activity"/>
    <property type="evidence" value="ECO:0007669"/>
    <property type="project" value="InterPro"/>
</dbReference>
<dbReference type="PANTHER" id="PTHR42995">
    <property type="entry name" value="ACETYL-COENZYME A CARBOXYLASE CARBOXYL TRANSFERASE SUBUNIT BETA, CHLOROPLASTIC"/>
    <property type="match status" value="1"/>
</dbReference>
<evidence type="ECO:0000313" key="3">
    <source>
        <dbReference type="EMBL" id="QDI04954.1"/>
    </source>
</evidence>
<dbReference type="Proteomes" id="UP000319349">
    <property type="component" value="Chromosome"/>
</dbReference>
<dbReference type="InterPro" id="IPR000438">
    <property type="entry name" value="Acetyl_CoA_COase_Trfase_b_su"/>
</dbReference>
<dbReference type="GO" id="GO:2001295">
    <property type="term" value="P:malonyl-CoA biosynthetic process"/>
    <property type="evidence" value="ECO:0007669"/>
    <property type="project" value="TreeGrafter"/>
</dbReference>
<evidence type="ECO:0000256" key="1">
    <source>
        <dbReference type="ARBA" id="ARBA00022679"/>
    </source>
</evidence>
<dbReference type="NCBIfam" id="NF005530">
    <property type="entry name" value="PRK07189.1"/>
    <property type="match status" value="1"/>
</dbReference>
<accession>A0A514EG17</accession>
<dbReference type="GO" id="GO:0016831">
    <property type="term" value="F:carboxy-lyase activity"/>
    <property type="evidence" value="ECO:0007669"/>
    <property type="project" value="InterPro"/>
</dbReference>